<reference evidence="1" key="1">
    <citation type="journal article" date="2015" name="Nature">
        <title>Complex archaea that bridge the gap between prokaryotes and eukaryotes.</title>
        <authorList>
            <person name="Spang A."/>
            <person name="Saw J.H."/>
            <person name="Jorgensen S.L."/>
            <person name="Zaremba-Niedzwiedzka K."/>
            <person name="Martijn J."/>
            <person name="Lind A.E."/>
            <person name="van Eijk R."/>
            <person name="Schleper C."/>
            <person name="Guy L."/>
            <person name="Ettema T.J."/>
        </authorList>
    </citation>
    <scope>NUCLEOTIDE SEQUENCE</scope>
</reference>
<gene>
    <name evidence="1" type="ORF">LCGC14_1342350</name>
</gene>
<evidence type="ECO:0000313" key="1">
    <source>
        <dbReference type="EMBL" id="KKM80192.1"/>
    </source>
</evidence>
<organism evidence="1">
    <name type="scientific">marine sediment metagenome</name>
    <dbReference type="NCBI Taxonomy" id="412755"/>
    <lineage>
        <taxon>unclassified sequences</taxon>
        <taxon>metagenomes</taxon>
        <taxon>ecological metagenomes</taxon>
    </lineage>
</organism>
<dbReference type="AlphaFoldDB" id="A0A0F9NFM1"/>
<accession>A0A0F9NFM1</accession>
<sequence length="141" mass="16294">MPNKPITKKYLMDRCSFAKQTVIKAVQHEGLWAIVKQLDPEDQMKIFKVVEHEVTPLNEDQIDSLFAYLPSEVREGLDFISMEKTEKLDIVRKNKTTLKPIIVKKNFTDKLPLNVAKTEPVEEFSSSKLWNIIKSGKYALD</sequence>
<protein>
    <submittedName>
        <fullName evidence="1">Uncharacterized protein</fullName>
    </submittedName>
</protein>
<comment type="caution">
    <text evidence="1">The sequence shown here is derived from an EMBL/GenBank/DDBJ whole genome shotgun (WGS) entry which is preliminary data.</text>
</comment>
<name>A0A0F9NFM1_9ZZZZ</name>
<proteinExistence type="predicted"/>
<dbReference type="EMBL" id="LAZR01008220">
    <property type="protein sequence ID" value="KKM80192.1"/>
    <property type="molecule type" value="Genomic_DNA"/>
</dbReference>